<accession>A0ABT4JCZ4</accession>
<reference evidence="1 2" key="1">
    <citation type="submission" date="2020-03" db="EMBL/GenBank/DDBJ databases">
        <authorList>
            <person name="Pitt A."/>
            <person name="Hahn M.W."/>
        </authorList>
    </citation>
    <scope>NUCLEOTIDE SEQUENCE [LARGE SCALE GENOMIC DNA]</scope>
    <source>
        <strain evidence="1 2">5A-MARBSE</strain>
    </source>
</reference>
<comment type="caution">
    <text evidence="1">The sequence shown here is derived from an EMBL/GenBank/DDBJ whole genome shotgun (WGS) entry which is preliminary data.</text>
</comment>
<proteinExistence type="predicted"/>
<evidence type="ECO:0000313" key="1">
    <source>
        <dbReference type="EMBL" id="MCZ2474160.1"/>
    </source>
</evidence>
<sequence>MAVTRLKRKDRRNHAVANNKVSAIRILKQRPIIKLVDVEEIKASFAK</sequence>
<gene>
    <name evidence="1" type="ORF">G9H61_01790</name>
</gene>
<name>A0ABT4JCZ4_9BACT</name>
<dbReference type="Proteomes" id="UP001321186">
    <property type="component" value="Unassembled WGS sequence"/>
</dbReference>
<keyword evidence="2" id="KW-1185">Reference proteome</keyword>
<dbReference type="EMBL" id="JAANOH010000001">
    <property type="protein sequence ID" value="MCZ2474160.1"/>
    <property type="molecule type" value="Genomic_DNA"/>
</dbReference>
<evidence type="ECO:0008006" key="3">
    <source>
        <dbReference type="Google" id="ProtNLM"/>
    </source>
</evidence>
<evidence type="ECO:0000313" key="2">
    <source>
        <dbReference type="Proteomes" id="UP001321186"/>
    </source>
</evidence>
<organism evidence="1 2">
    <name type="scientific">Aquirufa ecclesiirivi</name>
    <dbReference type="NCBI Taxonomy" id="2715124"/>
    <lineage>
        <taxon>Bacteria</taxon>
        <taxon>Pseudomonadati</taxon>
        <taxon>Bacteroidota</taxon>
        <taxon>Cytophagia</taxon>
        <taxon>Cytophagales</taxon>
        <taxon>Flectobacillaceae</taxon>
        <taxon>Aquirufa</taxon>
    </lineage>
</organism>
<dbReference type="RefSeq" id="WP_166228046.1">
    <property type="nucleotide sequence ID" value="NZ_CBCRZM010000001.1"/>
</dbReference>
<protein>
    <recommendedName>
        <fullName evidence="3">50S ribosomal protein L32</fullName>
    </recommendedName>
</protein>